<accession>A0A4Q7V6V6</accession>
<dbReference type="Proteomes" id="UP000293398">
    <property type="component" value="Unassembled WGS sequence"/>
</dbReference>
<evidence type="ECO:0000256" key="1">
    <source>
        <dbReference type="SAM" id="Phobius"/>
    </source>
</evidence>
<feature type="transmembrane region" description="Helical" evidence="1">
    <location>
        <begin position="47"/>
        <end position="66"/>
    </location>
</feature>
<evidence type="ECO:0000313" key="2">
    <source>
        <dbReference type="EMBL" id="RZT91160.1"/>
    </source>
</evidence>
<feature type="transmembrane region" description="Helical" evidence="1">
    <location>
        <begin position="78"/>
        <end position="100"/>
    </location>
</feature>
<reference evidence="2 3" key="1">
    <citation type="submission" date="2019-02" db="EMBL/GenBank/DDBJ databases">
        <title>Genomic Encyclopedia of Type Strains, Phase IV (KMG-IV): sequencing the most valuable type-strain genomes for metagenomic binning, comparative biology and taxonomic classification.</title>
        <authorList>
            <person name="Goeker M."/>
        </authorList>
    </citation>
    <scope>NUCLEOTIDE SEQUENCE [LARGE SCALE GENOMIC DNA]</scope>
    <source>
        <strain evidence="2 3">DSM 23814</strain>
    </source>
</reference>
<dbReference type="EMBL" id="SHKO01000006">
    <property type="protein sequence ID" value="RZT91160.1"/>
    <property type="molecule type" value="Genomic_DNA"/>
</dbReference>
<keyword evidence="1" id="KW-0472">Membrane</keyword>
<name>A0A4Q7V6V6_9BURK</name>
<feature type="transmembrane region" description="Helical" evidence="1">
    <location>
        <begin position="7"/>
        <end position="27"/>
    </location>
</feature>
<keyword evidence="1" id="KW-1133">Transmembrane helix</keyword>
<sequence length="183" mass="20428">MNWNQRYLKIFLALAMIIGAYQLMMFIAAEPDENEVSAGGTEVNLTFVYIVLSILIAALYFAANYLSKCYDGEVPKVVDNLIFGIVVIFGFPAIAVAFIYNSTTVTEIKSVGQIRKLTFQAETFFESRTTMVETTKGFYIVAGYPPGRPGQEVEIRSNKKKDEFMCSAGEKDLLSCSKVIKSY</sequence>
<gene>
    <name evidence="2" type="ORF">EV681_4513</name>
</gene>
<dbReference type="AlphaFoldDB" id="A0A4Q7V6V6"/>
<keyword evidence="3" id="KW-1185">Reference proteome</keyword>
<keyword evidence="1" id="KW-0812">Transmembrane</keyword>
<dbReference type="RefSeq" id="WP_130305269.1">
    <property type="nucleotide sequence ID" value="NZ_SHKO01000006.1"/>
</dbReference>
<organism evidence="2 3">
    <name type="scientific">Advenella incenata</name>
    <dbReference type="NCBI Taxonomy" id="267800"/>
    <lineage>
        <taxon>Bacteria</taxon>
        <taxon>Pseudomonadati</taxon>
        <taxon>Pseudomonadota</taxon>
        <taxon>Betaproteobacteria</taxon>
        <taxon>Burkholderiales</taxon>
        <taxon>Alcaligenaceae</taxon>
    </lineage>
</organism>
<comment type="caution">
    <text evidence="2">The sequence shown here is derived from an EMBL/GenBank/DDBJ whole genome shotgun (WGS) entry which is preliminary data.</text>
</comment>
<protein>
    <submittedName>
        <fullName evidence="2">Uncharacterized protein</fullName>
    </submittedName>
</protein>
<evidence type="ECO:0000313" key="3">
    <source>
        <dbReference type="Proteomes" id="UP000293398"/>
    </source>
</evidence>
<proteinExistence type="predicted"/>